<dbReference type="GO" id="GO:0070573">
    <property type="term" value="F:metallodipeptidase activity"/>
    <property type="evidence" value="ECO:0007669"/>
    <property type="project" value="InterPro"/>
</dbReference>
<dbReference type="AlphaFoldDB" id="A0A9X2RYH8"/>
<dbReference type="GO" id="GO:0006508">
    <property type="term" value="P:proteolysis"/>
    <property type="evidence" value="ECO:0007669"/>
    <property type="project" value="InterPro"/>
</dbReference>
<dbReference type="EMBL" id="JANIIC010000084">
    <property type="protein sequence ID" value="MCQ8835586.1"/>
    <property type="molecule type" value="Genomic_DNA"/>
</dbReference>
<gene>
    <name evidence="1" type="ORF">NQU54_42900</name>
</gene>
<dbReference type="Proteomes" id="UP001142400">
    <property type="component" value="Unassembled WGS sequence"/>
</dbReference>
<dbReference type="SUPFAM" id="SSF51556">
    <property type="entry name" value="Metallo-dependent hydrolases"/>
    <property type="match status" value="1"/>
</dbReference>
<dbReference type="Gene3D" id="3.20.20.140">
    <property type="entry name" value="Metal-dependent hydrolases"/>
    <property type="match status" value="1"/>
</dbReference>
<dbReference type="CDD" id="cd01301">
    <property type="entry name" value="rDP_like"/>
    <property type="match status" value="1"/>
</dbReference>
<protein>
    <submittedName>
        <fullName evidence="1">Dipeptidase</fullName>
    </submittedName>
</protein>
<proteinExistence type="predicted"/>
<dbReference type="InterPro" id="IPR008257">
    <property type="entry name" value="Pept_M19"/>
</dbReference>
<evidence type="ECO:0000313" key="2">
    <source>
        <dbReference type="Proteomes" id="UP001142400"/>
    </source>
</evidence>
<dbReference type="InterPro" id="IPR032466">
    <property type="entry name" value="Metal_Hydrolase"/>
</dbReference>
<organism evidence="1 2">
    <name type="scientific">Streptomyces malaysiensis subsp. samsunensis</name>
    <dbReference type="NCBI Taxonomy" id="459658"/>
    <lineage>
        <taxon>Bacteria</taxon>
        <taxon>Bacillati</taxon>
        <taxon>Actinomycetota</taxon>
        <taxon>Actinomycetes</taxon>
        <taxon>Kitasatosporales</taxon>
        <taxon>Streptomycetaceae</taxon>
        <taxon>Streptomyces</taxon>
        <taxon>Streptomyces violaceusniger group</taxon>
    </lineage>
</organism>
<dbReference type="Pfam" id="PF01244">
    <property type="entry name" value="Peptidase_M19"/>
    <property type="match status" value="1"/>
</dbReference>
<keyword evidence="2" id="KW-1185">Reference proteome</keyword>
<dbReference type="PANTHER" id="PTHR10443">
    <property type="entry name" value="MICROSOMAL DIPEPTIDASE"/>
    <property type="match status" value="1"/>
</dbReference>
<comment type="caution">
    <text evidence="1">The sequence shown here is derived from an EMBL/GenBank/DDBJ whole genome shotgun (WGS) entry which is preliminary data.</text>
</comment>
<name>A0A9X2RYH8_STRMQ</name>
<evidence type="ECO:0000313" key="1">
    <source>
        <dbReference type="EMBL" id="MCQ8835586.1"/>
    </source>
</evidence>
<dbReference type="PROSITE" id="PS51365">
    <property type="entry name" value="RENAL_DIPEPTIDASE_2"/>
    <property type="match status" value="1"/>
</dbReference>
<accession>A0A9X2RYH8</accession>
<sequence length="344" mass="37228">MTRLHDEALVADLHNDLILLVDHFDHRGRPDYFGDFWLPELRAGGVNVQVLPVYIDEQFQSEGALRRTLLLIERIHRLAEQYPQLVVCRTGSDIARAVADGRIALVIALEGAHALGQDPELIRTMERVGVRVVSLAHMGRTLLADGSGVDDSSCGGLTPQGLEVLAEMERLGIVYDLSHLGIVGVEDVLEHASRPLLATHSACRAVTDIHRNLTDAQLKGVADLGGVIGVAAAIPPFIDPGRPTAARVVDHIEHLASVASIDAIALGPDFVDDYYQEVYGGWAIPGMEVTWEDSEIRRPSDLPRITEEMAARGFTDTDITKVLGGNAMRVLDEVMGIPAATSAP</sequence>
<dbReference type="PANTHER" id="PTHR10443:SF12">
    <property type="entry name" value="DIPEPTIDASE"/>
    <property type="match status" value="1"/>
</dbReference>
<reference evidence="1" key="1">
    <citation type="submission" date="2022-06" db="EMBL/GenBank/DDBJ databases">
        <title>WGS of actinobacteria.</title>
        <authorList>
            <person name="Thawai C."/>
        </authorList>
    </citation>
    <scope>NUCLEOTIDE SEQUENCE</scope>
    <source>
        <strain evidence="1">DSM 42010</strain>
    </source>
</reference>
<dbReference type="RefSeq" id="WP_257635726.1">
    <property type="nucleotide sequence ID" value="NZ_JANIIC010000084.1"/>
</dbReference>